<organism evidence="2 3">
    <name type="scientific">Halalkaliarchaeum desulfuricum</name>
    <dbReference type="NCBI Taxonomy" id="2055893"/>
    <lineage>
        <taxon>Archaea</taxon>
        <taxon>Methanobacteriati</taxon>
        <taxon>Methanobacteriota</taxon>
        <taxon>Stenosarchaea group</taxon>
        <taxon>Halobacteria</taxon>
        <taxon>Halobacteriales</taxon>
        <taxon>Haloferacaceae</taxon>
        <taxon>Halalkaliarchaeum</taxon>
    </lineage>
</organism>
<keyword evidence="1" id="KW-0472">Membrane</keyword>
<evidence type="ECO:0000256" key="1">
    <source>
        <dbReference type="SAM" id="Phobius"/>
    </source>
</evidence>
<sequence length="93" mass="10184">MSLHHGTPLAAERHDPPPGWPSLVSLLAVPVVLLALMWAMNYPLLAVSVLSIAVAVAVLLRRGGPRLLRRLYDRTRRLTIPGVGTVEYRITSP</sequence>
<gene>
    <name evidence="2" type="ORF">AArcSl_1081</name>
</gene>
<name>A0A343THZ4_9EURY</name>
<keyword evidence="3" id="KW-1185">Reference proteome</keyword>
<accession>A0A343THZ4</accession>
<dbReference type="KEGG" id="hdf:AArcSl_1081"/>
<keyword evidence="1" id="KW-1133">Transmembrane helix</keyword>
<reference evidence="3" key="1">
    <citation type="submission" date="2017-11" db="EMBL/GenBank/DDBJ databases">
        <title>Phenotypic and genomic properties of facultatively anaerobic sulfur-reducing natronoarchaea from hypersaline soda lakes.</title>
        <authorList>
            <person name="Sorokin D.Y."/>
            <person name="Kublanov I.V."/>
            <person name="Roman P."/>
            <person name="Sinninghe Damste J.S."/>
            <person name="Golyshin P.N."/>
            <person name="Rojo D."/>
            <person name="Ciordia S."/>
            <person name="Mena M.D.C."/>
            <person name="Ferrer M."/>
            <person name="Messina E."/>
            <person name="Smedile F."/>
            <person name="La Spada G."/>
            <person name="La Cono V."/>
            <person name="Yakimov M.M."/>
        </authorList>
    </citation>
    <scope>NUCLEOTIDE SEQUENCE [LARGE SCALE GENOMIC DNA]</scope>
    <source>
        <strain evidence="3">AArc-Sl</strain>
    </source>
</reference>
<dbReference type="EMBL" id="CP025066">
    <property type="protein sequence ID" value="AUX08716.1"/>
    <property type="molecule type" value="Genomic_DNA"/>
</dbReference>
<keyword evidence="1" id="KW-0812">Transmembrane</keyword>
<evidence type="ECO:0000313" key="3">
    <source>
        <dbReference type="Proteomes" id="UP000263012"/>
    </source>
</evidence>
<evidence type="ECO:0000313" key="2">
    <source>
        <dbReference type="EMBL" id="AUX08716.1"/>
    </source>
</evidence>
<dbReference type="Proteomes" id="UP000263012">
    <property type="component" value="Chromosome"/>
</dbReference>
<dbReference type="GeneID" id="37877426"/>
<protein>
    <submittedName>
        <fullName evidence="2">Uncharacterized protein</fullName>
    </submittedName>
</protein>
<feature type="transmembrane region" description="Helical" evidence="1">
    <location>
        <begin position="44"/>
        <end position="60"/>
    </location>
</feature>
<dbReference type="AlphaFoldDB" id="A0A343THZ4"/>
<proteinExistence type="predicted"/>
<dbReference type="RefSeq" id="WP_119816121.1">
    <property type="nucleotide sequence ID" value="NZ_CP025066.1"/>
</dbReference>